<evidence type="ECO:0000256" key="1">
    <source>
        <dbReference type="ARBA" id="ARBA00004533"/>
    </source>
</evidence>
<dbReference type="Proteomes" id="UP000008291">
    <property type="component" value="Chromosome"/>
</dbReference>
<keyword evidence="7 19" id="KW-0349">Heme</keyword>
<comment type="pathway">
    <text evidence="2 19">Energy metabolism; oxidative phosphorylation.</text>
</comment>
<dbReference type="STRING" id="292415.Tbd_0341"/>
<accession>Q3SLV9</accession>
<proteinExistence type="inferred from homology"/>
<feature type="binding site" description="covalent" evidence="21">
    <location>
        <position position="138"/>
    </location>
    <ligand>
        <name>heme c</name>
        <dbReference type="ChEBI" id="CHEBI:61717"/>
        <label>1</label>
    </ligand>
</feature>
<feature type="transmembrane region" description="Helical" evidence="22">
    <location>
        <begin position="32"/>
        <end position="50"/>
    </location>
</feature>
<feature type="domain" description="Cytochrome c" evidence="23">
    <location>
        <begin position="122"/>
        <end position="202"/>
    </location>
</feature>
<dbReference type="KEGG" id="tbd:Tbd_0341"/>
<feature type="binding site" description="axial binding residue" evidence="20">
    <location>
        <position position="280"/>
    </location>
    <ligand>
        <name>heme c</name>
        <dbReference type="ChEBI" id="CHEBI:61717"/>
        <label>1</label>
    </ligand>
    <ligandPart>
        <name>Fe</name>
        <dbReference type="ChEBI" id="CHEBI:18248"/>
    </ligandPart>
</feature>
<keyword evidence="11" id="KW-0677">Repeat</keyword>
<dbReference type="UniPathway" id="UPA00705"/>
<evidence type="ECO:0000256" key="16">
    <source>
        <dbReference type="ARBA" id="ARBA00023004"/>
    </source>
</evidence>
<dbReference type="GO" id="GO:0020037">
    <property type="term" value="F:heme binding"/>
    <property type="evidence" value="ECO:0007669"/>
    <property type="project" value="InterPro"/>
</dbReference>
<feature type="binding site" description="covalent" evidence="21">
    <location>
        <position position="225"/>
    </location>
    <ligand>
        <name>heme c</name>
        <dbReference type="ChEBI" id="CHEBI:61717"/>
        <label>2</label>
    </ligand>
</feature>
<dbReference type="InterPro" id="IPR008168">
    <property type="entry name" value="Cyt_C_IC"/>
</dbReference>
<evidence type="ECO:0000313" key="24">
    <source>
        <dbReference type="EMBL" id="AAZ96294.1"/>
    </source>
</evidence>
<evidence type="ECO:0000256" key="8">
    <source>
        <dbReference type="ARBA" id="ARBA00022660"/>
    </source>
</evidence>
<keyword evidence="17 19" id="KW-0406">Ion transport</keyword>
<keyword evidence="13 19" id="KW-0249">Electron transport</keyword>
<dbReference type="NCBIfam" id="TIGR00782">
    <property type="entry name" value="ccoP"/>
    <property type="match status" value="1"/>
</dbReference>
<dbReference type="PANTHER" id="PTHR33751:SF1">
    <property type="entry name" value="CBB3-TYPE CYTOCHROME C OXIDASE SUBUNIT FIXP"/>
    <property type="match status" value="1"/>
</dbReference>
<feature type="binding site" description="axial binding residue" evidence="20">
    <location>
        <position position="229"/>
    </location>
    <ligand>
        <name>heme c</name>
        <dbReference type="ChEBI" id="CHEBI:61717"/>
        <label>2</label>
    </ligand>
    <ligandPart>
        <name>Fe</name>
        <dbReference type="ChEBI" id="CHEBI:18248"/>
    </ligandPart>
</feature>
<keyword evidence="16 19" id="KW-0408">Iron</keyword>
<dbReference type="InterPro" id="IPR038414">
    <property type="entry name" value="CcoP_N_sf"/>
</dbReference>
<evidence type="ECO:0000256" key="3">
    <source>
        <dbReference type="ARBA" id="ARBA00006113"/>
    </source>
</evidence>
<dbReference type="HOGENOM" id="CLU_047545_2_0_4"/>
<dbReference type="EMBL" id="CP000116">
    <property type="protein sequence ID" value="AAZ96294.1"/>
    <property type="molecule type" value="Genomic_DNA"/>
</dbReference>
<keyword evidence="25" id="KW-1185">Reference proteome</keyword>
<keyword evidence="10 19" id="KW-0479">Metal-binding</keyword>
<dbReference type="GO" id="GO:1902600">
    <property type="term" value="P:proton transmembrane transport"/>
    <property type="evidence" value="ECO:0007669"/>
    <property type="project" value="UniProtKB-KW"/>
</dbReference>
<evidence type="ECO:0000256" key="15">
    <source>
        <dbReference type="ARBA" id="ARBA00023002"/>
    </source>
</evidence>
<dbReference type="SUPFAM" id="SSF46626">
    <property type="entry name" value="Cytochrome c"/>
    <property type="match status" value="2"/>
</dbReference>
<keyword evidence="6 19" id="KW-0997">Cell inner membrane</keyword>
<evidence type="ECO:0000256" key="7">
    <source>
        <dbReference type="ARBA" id="ARBA00022617"/>
    </source>
</evidence>
<dbReference type="GO" id="GO:0005506">
    <property type="term" value="F:iron ion binding"/>
    <property type="evidence" value="ECO:0007669"/>
    <property type="project" value="InterPro"/>
</dbReference>
<dbReference type="eggNOG" id="COG2010">
    <property type="taxonomic scope" value="Bacteria"/>
</dbReference>
<evidence type="ECO:0000256" key="2">
    <source>
        <dbReference type="ARBA" id="ARBA00004673"/>
    </source>
</evidence>
<dbReference type="GO" id="GO:0006119">
    <property type="term" value="P:oxidative phosphorylation"/>
    <property type="evidence" value="ECO:0007669"/>
    <property type="project" value="UniProtKB-UniPathway"/>
</dbReference>
<comment type="function">
    <text evidence="19">C-type cytochrome. Part of the cbb3-type cytochrome c oxidase complex.</text>
</comment>
<comment type="similarity">
    <text evidence="3 19">Belongs to the CcoP / FixP family.</text>
</comment>
<keyword evidence="15 19" id="KW-0560">Oxidoreductase</keyword>
<keyword evidence="8 19" id="KW-0679">Respiratory chain</keyword>
<sequence length="306" mass="33126">MSEQKLQSQTVQTTGHAWDGDLQEYNNPLPVWWVYTFYATVIFAIVYWIIYPSWPVGKDWIGGASQISYVNSAGETKTHSWNTRALLLEDLNQAAAEQKPYFDKVSAMSYAQIAKDPEMNGFILSAGKALFADNCAPCHQAGGQGVPGFFPNLADDDWLYGGSFDKIHQTITGGRRGYMPTFNEVLSGEQIDQLAHFVASLSGTEHDGAKATAGRALFQGEAAACYFCHGTDAKGRTEIGAPNLTDNIWLWVDAPAGTGAAAKVGAIRSVIANGVNKGVMPAWGDRLTPEQIKVLTVYVHELGGGQ</sequence>
<evidence type="ECO:0000256" key="9">
    <source>
        <dbReference type="ARBA" id="ARBA00022692"/>
    </source>
</evidence>
<keyword evidence="18 19" id="KW-0472">Membrane</keyword>
<evidence type="ECO:0000256" key="11">
    <source>
        <dbReference type="ARBA" id="ARBA00022737"/>
    </source>
</evidence>
<keyword evidence="5 19" id="KW-1003">Cell membrane</keyword>
<dbReference type="PIRSF" id="PIRSF000006">
    <property type="entry name" value="Cbb3-Cox_fixP"/>
    <property type="match status" value="1"/>
</dbReference>
<feature type="binding site" description="covalent" evidence="21">
    <location>
        <position position="228"/>
    </location>
    <ligand>
        <name>heme c</name>
        <dbReference type="ChEBI" id="CHEBI:61717"/>
        <label>2</label>
    </ligand>
</feature>
<dbReference type="Gene3D" id="1.10.760.10">
    <property type="entry name" value="Cytochrome c-like domain"/>
    <property type="match status" value="2"/>
</dbReference>
<evidence type="ECO:0000256" key="12">
    <source>
        <dbReference type="ARBA" id="ARBA00022781"/>
    </source>
</evidence>
<feature type="binding site" description="axial binding residue" evidence="20">
    <location>
        <position position="139"/>
    </location>
    <ligand>
        <name>heme c</name>
        <dbReference type="ChEBI" id="CHEBI:61717"/>
        <label>1</label>
    </ligand>
    <ligandPart>
        <name>Fe</name>
        <dbReference type="ChEBI" id="CHEBI:18248"/>
    </ligandPart>
</feature>
<evidence type="ECO:0000256" key="10">
    <source>
        <dbReference type="ARBA" id="ARBA00022723"/>
    </source>
</evidence>
<evidence type="ECO:0000256" key="14">
    <source>
        <dbReference type="ARBA" id="ARBA00022989"/>
    </source>
</evidence>
<evidence type="ECO:0000259" key="23">
    <source>
        <dbReference type="PROSITE" id="PS51007"/>
    </source>
</evidence>
<feature type="binding site" description="covalent" evidence="21">
    <location>
        <position position="135"/>
    </location>
    <ligand>
        <name>heme c</name>
        <dbReference type="ChEBI" id="CHEBI:61717"/>
        <label>1</label>
    </ligand>
</feature>
<dbReference type="InterPro" id="IPR036909">
    <property type="entry name" value="Cyt_c-like_dom_sf"/>
</dbReference>
<dbReference type="GO" id="GO:0016491">
    <property type="term" value="F:oxidoreductase activity"/>
    <property type="evidence" value="ECO:0007669"/>
    <property type="project" value="UniProtKB-KW"/>
</dbReference>
<comment type="subunit">
    <text evidence="19">Component of the cbb3-type cytochrome c oxidase.</text>
</comment>
<evidence type="ECO:0000256" key="5">
    <source>
        <dbReference type="ARBA" id="ARBA00022475"/>
    </source>
</evidence>
<dbReference type="PRINTS" id="PR00605">
    <property type="entry name" value="CYTCHROMECIC"/>
</dbReference>
<keyword evidence="4 19" id="KW-0813">Transport</keyword>
<protein>
    <recommendedName>
        <fullName evidence="19">Cbb3-type cytochrome c oxidase subunit</fullName>
    </recommendedName>
</protein>
<dbReference type="Pfam" id="PF13442">
    <property type="entry name" value="Cytochrome_CBB3"/>
    <property type="match status" value="2"/>
</dbReference>
<evidence type="ECO:0000256" key="18">
    <source>
        <dbReference type="ARBA" id="ARBA00023136"/>
    </source>
</evidence>
<name>Q3SLV9_THIDA</name>
<evidence type="ECO:0000256" key="21">
    <source>
        <dbReference type="PIRSR" id="PIRSR000006-2"/>
    </source>
</evidence>
<dbReference type="GO" id="GO:0005886">
    <property type="term" value="C:plasma membrane"/>
    <property type="evidence" value="ECO:0007669"/>
    <property type="project" value="UniProtKB-SubCell"/>
</dbReference>
<gene>
    <name evidence="24" type="ordered locus">Tbd_0341</name>
</gene>
<dbReference type="Gene3D" id="6.10.280.130">
    <property type="match status" value="1"/>
</dbReference>
<dbReference type="InterPro" id="IPR004678">
    <property type="entry name" value="Cyt_c_oxidase_cbb3_su3"/>
</dbReference>
<feature type="binding site" description="axial binding residue" evidence="20">
    <location>
        <position position="179"/>
    </location>
    <ligand>
        <name>heme c</name>
        <dbReference type="ChEBI" id="CHEBI:61717"/>
        <label>2</label>
    </ligand>
    <ligandPart>
        <name>Fe</name>
        <dbReference type="ChEBI" id="CHEBI:18248"/>
    </ligandPart>
</feature>
<dbReference type="InterPro" id="IPR050597">
    <property type="entry name" value="Cytochrome_c_Oxidase_Subunit"/>
</dbReference>
<evidence type="ECO:0000256" key="19">
    <source>
        <dbReference type="PIRNR" id="PIRNR000006"/>
    </source>
</evidence>
<dbReference type="GO" id="GO:0009055">
    <property type="term" value="F:electron transfer activity"/>
    <property type="evidence" value="ECO:0007669"/>
    <property type="project" value="InterPro"/>
</dbReference>
<keyword evidence="12 19" id="KW-0375">Hydrogen ion transport</keyword>
<dbReference type="OrthoDB" id="5290932at2"/>
<evidence type="ECO:0000256" key="20">
    <source>
        <dbReference type="PIRSR" id="PIRSR000006-1"/>
    </source>
</evidence>
<reference evidence="24 25" key="1">
    <citation type="journal article" date="2006" name="J. Bacteriol.">
        <title>The genome sequence of the obligately chemolithoautotrophic, facultatively anaerobic bacterium Thiobacillus denitrificans.</title>
        <authorList>
            <person name="Beller H.R."/>
            <person name="Chain P.S."/>
            <person name="Letain T.E."/>
            <person name="Chakicherla A."/>
            <person name="Larimer F.W."/>
            <person name="Richardson P.M."/>
            <person name="Coleman M.A."/>
            <person name="Wood A.P."/>
            <person name="Kelly D.P."/>
        </authorList>
    </citation>
    <scope>NUCLEOTIDE SEQUENCE [LARGE SCALE GENOMIC DNA]</scope>
    <source>
        <strain evidence="24 25">ATCC 25259</strain>
    </source>
</reference>
<keyword evidence="14 22" id="KW-1133">Transmembrane helix</keyword>
<dbReference type="InterPro" id="IPR032858">
    <property type="entry name" value="CcoP_N"/>
</dbReference>
<dbReference type="AlphaFoldDB" id="Q3SLV9"/>
<dbReference type="PROSITE" id="PS51007">
    <property type="entry name" value="CYTC"/>
    <property type="match status" value="2"/>
</dbReference>
<dbReference type="Pfam" id="PF14715">
    <property type="entry name" value="FixP_N"/>
    <property type="match status" value="1"/>
</dbReference>
<evidence type="ECO:0000313" key="25">
    <source>
        <dbReference type="Proteomes" id="UP000008291"/>
    </source>
</evidence>
<comment type="cofactor">
    <cofactor evidence="19 21">
        <name>heme c</name>
        <dbReference type="ChEBI" id="CHEBI:61717"/>
    </cofactor>
    <text evidence="19 21">Binds 2 heme C groups per subunit.</text>
</comment>
<feature type="domain" description="Cytochrome c" evidence="23">
    <location>
        <begin position="209"/>
        <end position="303"/>
    </location>
</feature>
<keyword evidence="9 22" id="KW-0812">Transmembrane</keyword>
<comment type="subcellular location">
    <subcellularLocation>
        <location evidence="1 19">Cell inner membrane</location>
    </subcellularLocation>
</comment>
<dbReference type="InterPro" id="IPR009056">
    <property type="entry name" value="Cyt_c-like_dom"/>
</dbReference>
<dbReference type="RefSeq" id="WP_011310854.1">
    <property type="nucleotide sequence ID" value="NC_007404.1"/>
</dbReference>
<evidence type="ECO:0000256" key="17">
    <source>
        <dbReference type="ARBA" id="ARBA00023065"/>
    </source>
</evidence>
<evidence type="ECO:0000256" key="6">
    <source>
        <dbReference type="ARBA" id="ARBA00022519"/>
    </source>
</evidence>
<dbReference type="PANTHER" id="PTHR33751">
    <property type="entry name" value="CBB3-TYPE CYTOCHROME C OXIDASE SUBUNIT FIXP"/>
    <property type="match status" value="1"/>
</dbReference>
<evidence type="ECO:0000256" key="4">
    <source>
        <dbReference type="ARBA" id="ARBA00022448"/>
    </source>
</evidence>
<evidence type="ECO:0000256" key="13">
    <source>
        <dbReference type="ARBA" id="ARBA00022982"/>
    </source>
</evidence>
<evidence type="ECO:0000256" key="22">
    <source>
        <dbReference type="SAM" id="Phobius"/>
    </source>
</evidence>
<organism evidence="24 25">
    <name type="scientific">Thiobacillus denitrificans (strain ATCC 25259 / T1)</name>
    <dbReference type="NCBI Taxonomy" id="292415"/>
    <lineage>
        <taxon>Bacteria</taxon>
        <taxon>Pseudomonadati</taxon>
        <taxon>Pseudomonadota</taxon>
        <taxon>Betaproteobacteria</taxon>
        <taxon>Nitrosomonadales</taxon>
        <taxon>Thiobacillaceae</taxon>
        <taxon>Thiobacillus</taxon>
    </lineage>
</organism>